<keyword evidence="1" id="KW-0540">Nuclease</keyword>
<dbReference type="EMBL" id="JAAGOA010000008">
    <property type="protein sequence ID" value="NEE01148.1"/>
    <property type="molecule type" value="Genomic_DNA"/>
</dbReference>
<reference evidence="1 2" key="1">
    <citation type="submission" date="2020-02" db="EMBL/GenBank/DDBJ databases">
        <authorList>
            <person name="Li X.-J."/>
            <person name="Han X.-M."/>
        </authorList>
    </citation>
    <scope>NUCLEOTIDE SEQUENCE [LARGE SCALE GENOMIC DNA]</scope>
    <source>
        <strain evidence="1 2">CCTCC AB 2017055</strain>
    </source>
</reference>
<dbReference type="GO" id="GO:0004519">
    <property type="term" value="F:endonuclease activity"/>
    <property type="evidence" value="ECO:0007669"/>
    <property type="project" value="UniProtKB-KW"/>
</dbReference>
<dbReference type="Pfam" id="PF10117">
    <property type="entry name" value="McrBC"/>
    <property type="match status" value="1"/>
</dbReference>
<dbReference type="PANTHER" id="PTHR38733:SF1">
    <property type="entry name" value="TYPE IV METHYL-DIRECTED RESTRICTION ENZYME ECOKMCRBC"/>
    <property type="match status" value="1"/>
</dbReference>
<keyword evidence="2" id="KW-1185">Reference proteome</keyword>
<protein>
    <submittedName>
        <fullName evidence="1">Restriction endonuclease</fullName>
    </submittedName>
</protein>
<gene>
    <name evidence="1" type="ORF">G1H10_13325</name>
</gene>
<dbReference type="PANTHER" id="PTHR38733">
    <property type="entry name" value="PROTEIN MCRC"/>
    <property type="match status" value="1"/>
</dbReference>
<keyword evidence="1" id="KW-0255">Endonuclease</keyword>
<evidence type="ECO:0000313" key="1">
    <source>
        <dbReference type="EMBL" id="NEE01148.1"/>
    </source>
</evidence>
<accession>A0A6L9S9F6</accession>
<keyword evidence="1" id="KW-0378">Hydrolase</keyword>
<dbReference type="AlphaFoldDB" id="A0A6L9S9F6"/>
<name>A0A6L9S9F6_9ACTN</name>
<dbReference type="RefSeq" id="WP_163738224.1">
    <property type="nucleotide sequence ID" value="NZ_JAAGOA010000008.1"/>
</dbReference>
<sequence length="363" mass="39806">MDIVPLGDDHWRLIPGDRVGALRFGEFQVIVQPKIGPRNLLFLLGYAADPGFRAEDVGGVEQTDMLPVVAEFLARQTEHAIRSGILQGYVTYDDSLMLVRGRIRTADHMSKRAGMTLPVEVTYDEYSVDIAENRILRSAIRRMLAVPRLDASVRRRLSHADGRLDGVVPITPGQSPPAWLPSRLNERYKPALRIAEIVLRHLSATIGPGEVPVASFVVNMAKVFEDFVTVALQEAAAEHRGLMAPQYPVDLARGGGVTMRPDVVHVVNGEPQAVFDAKYKIERDDRGVPNADIYQMLAYCTALQLRRGYLVYAKGAAAPVVHEIVNTDPSVEVVQYPLDLSGSPQQILDAANQLVHAALPAAA</sequence>
<dbReference type="Proteomes" id="UP000475214">
    <property type="component" value="Unassembled WGS sequence"/>
</dbReference>
<dbReference type="InterPro" id="IPR019292">
    <property type="entry name" value="McrC"/>
</dbReference>
<proteinExistence type="predicted"/>
<comment type="caution">
    <text evidence="1">The sequence shown here is derived from an EMBL/GenBank/DDBJ whole genome shotgun (WGS) entry which is preliminary data.</text>
</comment>
<evidence type="ECO:0000313" key="2">
    <source>
        <dbReference type="Proteomes" id="UP000475214"/>
    </source>
</evidence>
<organism evidence="1 2">
    <name type="scientific">Phytoactinopolyspora halotolerans</name>
    <dbReference type="NCBI Taxonomy" id="1981512"/>
    <lineage>
        <taxon>Bacteria</taxon>
        <taxon>Bacillati</taxon>
        <taxon>Actinomycetota</taxon>
        <taxon>Actinomycetes</taxon>
        <taxon>Jiangellales</taxon>
        <taxon>Jiangellaceae</taxon>
        <taxon>Phytoactinopolyspora</taxon>
    </lineage>
</organism>